<name>A0ABU1MV12_9CAUL</name>
<protein>
    <submittedName>
        <fullName evidence="5">Serine protease Do</fullName>
        <ecNumber evidence="5">3.4.21.107</ecNumber>
    </submittedName>
</protein>
<evidence type="ECO:0000256" key="2">
    <source>
        <dbReference type="ARBA" id="ARBA00022801"/>
    </source>
</evidence>
<dbReference type="InterPro" id="IPR051201">
    <property type="entry name" value="Chloro_Bact_Ser_Proteases"/>
</dbReference>
<dbReference type="InterPro" id="IPR001940">
    <property type="entry name" value="Peptidase_S1C"/>
</dbReference>
<dbReference type="SUPFAM" id="SSF50156">
    <property type="entry name" value="PDZ domain-like"/>
    <property type="match status" value="2"/>
</dbReference>
<evidence type="ECO:0000313" key="5">
    <source>
        <dbReference type="EMBL" id="MDR6530030.1"/>
    </source>
</evidence>
<dbReference type="PROSITE" id="PS50106">
    <property type="entry name" value="PDZ"/>
    <property type="match status" value="2"/>
</dbReference>
<dbReference type="InterPro" id="IPR001478">
    <property type="entry name" value="PDZ"/>
</dbReference>
<keyword evidence="6" id="KW-1185">Reference proteome</keyword>
<comment type="caution">
    <text evidence="5">The sequence shown here is derived from an EMBL/GenBank/DDBJ whole genome shotgun (WGS) entry which is preliminary data.</text>
</comment>
<dbReference type="RefSeq" id="WP_057186467.1">
    <property type="nucleotide sequence ID" value="NZ_JAVDRL010000002.1"/>
</dbReference>
<organism evidence="5 6">
    <name type="scientific">Caulobacter rhizosphaerae</name>
    <dbReference type="NCBI Taxonomy" id="2010972"/>
    <lineage>
        <taxon>Bacteria</taxon>
        <taxon>Pseudomonadati</taxon>
        <taxon>Pseudomonadota</taxon>
        <taxon>Alphaproteobacteria</taxon>
        <taxon>Caulobacterales</taxon>
        <taxon>Caulobacteraceae</taxon>
        <taxon>Caulobacter</taxon>
    </lineage>
</organism>
<dbReference type="SMART" id="SM00228">
    <property type="entry name" value="PDZ"/>
    <property type="match status" value="2"/>
</dbReference>
<dbReference type="PANTHER" id="PTHR43343">
    <property type="entry name" value="PEPTIDASE S12"/>
    <property type="match status" value="1"/>
</dbReference>
<evidence type="ECO:0000313" key="6">
    <source>
        <dbReference type="Proteomes" id="UP001262754"/>
    </source>
</evidence>
<keyword evidence="1 5" id="KW-0645">Protease</keyword>
<dbReference type="InterPro" id="IPR036034">
    <property type="entry name" value="PDZ_sf"/>
</dbReference>
<dbReference type="Gene3D" id="2.30.42.10">
    <property type="match status" value="2"/>
</dbReference>
<dbReference type="GO" id="GO:0008233">
    <property type="term" value="F:peptidase activity"/>
    <property type="evidence" value="ECO:0007669"/>
    <property type="project" value="UniProtKB-KW"/>
</dbReference>
<feature type="region of interest" description="Disordered" evidence="3">
    <location>
        <begin position="100"/>
        <end position="124"/>
    </location>
</feature>
<proteinExistence type="predicted"/>
<dbReference type="PANTHER" id="PTHR43343:SF3">
    <property type="entry name" value="PROTEASE DO-LIKE 8, CHLOROPLASTIC"/>
    <property type="match status" value="1"/>
</dbReference>
<dbReference type="PRINTS" id="PR00834">
    <property type="entry name" value="PROTEASES2C"/>
</dbReference>
<dbReference type="Gene3D" id="2.40.10.120">
    <property type="match status" value="1"/>
</dbReference>
<evidence type="ECO:0000259" key="4">
    <source>
        <dbReference type="PROSITE" id="PS50106"/>
    </source>
</evidence>
<feature type="compositionally biased region" description="Acidic residues" evidence="3">
    <location>
        <begin position="407"/>
        <end position="416"/>
    </location>
</feature>
<feature type="domain" description="PDZ" evidence="4">
    <location>
        <begin position="404"/>
        <end position="500"/>
    </location>
</feature>
<dbReference type="InterPro" id="IPR009003">
    <property type="entry name" value="Peptidase_S1_PA"/>
</dbReference>
<dbReference type="Pfam" id="PF13180">
    <property type="entry name" value="PDZ_2"/>
    <property type="match status" value="1"/>
</dbReference>
<evidence type="ECO:0000256" key="3">
    <source>
        <dbReference type="SAM" id="MobiDB-lite"/>
    </source>
</evidence>
<dbReference type="Pfam" id="PF13365">
    <property type="entry name" value="Trypsin_2"/>
    <property type="match status" value="1"/>
</dbReference>
<feature type="domain" description="PDZ" evidence="4">
    <location>
        <begin position="296"/>
        <end position="387"/>
    </location>
</feature>
<feature type="region of interest" description="Disordered" evidence="3">
    <location>
        <begin position="397"/>
        <end position="425"/>
    </location>
</feature>
<keyword evidence="2 5" id="KW-0378">Hydrolase</keyword>
<reference evidence="5 6" key="1">
    <citation type="submission" date="2023-07" db="EMBL/GenBank/DDBJ databases">
        <title>Sorghum-associated microbial communities from plants grown in Nebraska, USA.</title>
        <authorList>
            <person name="Schachtman D."/>
        </authorList>
    </citation>
    <scope>NUCLEOTIDE SEQUENCE [LARGE SCALE GENOMIC DNA]</scope>
    <source>
        <strain evidence="5 6">DS2154</strain>
    </source>
</reference>
<dbReference type="EC" id="3.4.21.107" evidence="5"/>
<dbReference type="PROSITE" id="PS51257">
    <property type="entry name" value="PROKAR_LIPOPROTEIN"/>
    <property type="match status" value="1"/>
</dbReference>
<dbReference type="Proteomes" id="UP001262754">
    <property type="component" value="Unassembled WGS sequence"/>
</dbReference>
<dbReference type="EMBL" id="JAVDRL010000002">
    <property type="protein sequence ID" value="MDR6530030.1"/>
    <property type="molecule type" value="Genomic_DNA"/>
</dbReference>
<dbReference type="SUPFAM" id="SSF50494">
    <property type="entry name" value="Trypsin-like serine proteases"/>
    <property type="match status" value="1"/>
</dbReference>
<evidence type="ECO:0000256" key="1">
    <source>
        <dbReference type="ARBA" id="ARBA00022670"/>
    </source>
</evidence>
<accession>A0ABU1MV12</accession>
<sequence>MAARKSGFFVGAVAGAGVACAALVGVGMRMGPAGAAEPAQVIRTSGAPMAAGAPMFAPPPGAPMSFADIFEQVSPAVVQIDVTSKAAAAPKLRIPGLEGFDIVPKGQKGEDGEEAPGPKQQSSGSGFFISADGYLVTNNHVVADADDDGINVVLKDGRELKATIVGRDEGTDLAVLKVVDPKAKGAAFPFVNFENQAKPRVGDWVITIGNPFGLGGTATAGIISAYNRDLGDSSSNFVDYIQIDAPINRGNSGGPSFDIYGRVIGVNTAIFSPTGGSVGIGFAIPADVAEATAKQLINGGKVVRGYIGAQIQPFTKEMADAQGLGDVKGAIVADLVPGGPAQKGGLLPEDVITAVNGVEIKSGTELTREVAKGRPGDTLKLSVLRGGKPRTIEIKSGVRPTEKELSLNDDDSDEGGADAPAKPQVQKSEALGMTLVPIDESARRTYSIDPTVRGVLIDGVKANSDAGEKGLRKGDVLTSVNGEPVASAAQVSSAVEAAKKLQRPSVNLRIIRAGRPTIVPLKIAP</sequence>
<dbReference type="Pfam" id="PF00595">
    <property type="entry name" value="PDZ"/>
    <property type="match status" value="1"/>
</dbReference>
<gene>
    <name evidence="5" type="ORF">J2800_000754</name>
</gene>
<dbReference type="GO" id="GO:0006508">
    <property type="term" value="P:proteolysis"/>
    <property type="evidence" value="ECO:0007669"/>
    <property type="project" value="UniProtKB-KW"/>
</dbReference>